<name>W1P241_AMBTC</name>
<dbReference type="HOGENOM" id="CLU_1680308_0_0_1"/>
<evidence type="ECO:0000313" key="2">
    <source>
        <dbReference type="EMBL" id="ERN01674.1"/>
    </source>
</evidence>
<gene>
    <name evidence="2" type="ORF">AMTR_s00090p00139350</name>
</gene>
<feature type="signal peptide" evidence="1">
    <location>
        <begin position="1"/>
        <end position="25"/>
    </location>
</feature>
<dbReference type="EMBL" id="KI394757">
    <property type="protein sequence ID" value="ERN01674.1"/>
    <property type="molecule type" value="Genomic_DNA"/>
</dbReference>
<reference evidence="3" key="1">
    <citation type="journal article" date="2013" name="Science">
        <title>The Amborella genome and the evolution of flowering plants.</title>
        <authorList>
            <consortium name="Amborella Genome Project"/>
        </authorList>
    </citation>
    <scope>NUCLEOTIDE SEQUENCE [LARGE SCALE GENOMIC DNA]</scope>
</reference>
<sequence>MASKTLFILGILLIAFLLISSEVCAKEVDAVRYGNALDDEGEGFTSSTQSPQNVKVFVCKNYAFQPSAVLSDGWGEVKFPTEDSQCLFICIEEVVDKEAAQTEQYRRCRHRCCGHRGCYCCSQTEFEALSGYGCRHRCCGHKGCYCCSQTEFDALAKAQVNTEAKPHN</sequence>
<accession>W1P241</accession>
<protein>
    <submittedName>
        <fullName evidence="2">Uncharacterized protein</fullName>
    </submittedName>
</protein>
<proteinExistence type="predicted"/>
<keyword evidence="1" id="KW-0732">Signal</keyword>
<evidence type="ECO:0000313" key="3">
    <source>
        <dbReference type="Proteomes" id="UP000017836"/>
    </source>
</evidence>
<feature type="chain" id="PRO_5004807660" evidence="1">
    <location>
        <begin position="26"/>
        <end position="168"/>
    </location>
</feature>
<organism evidence="2 3">
    <name type="scientific">Amborella trichopoda</name>
    <dbReference type="NCBI Taxonomy" id="13333"/>
    <lineage>
        <taxon>Eukaryota</taxon>
        <taxon>Viridiplantae</taxon>
        <taxon>Streptophyta</taxon>
        <taxon>Embryophyta</taxon>
        <taxon>Tracheophyta</taxon>
        <taxon>Spermatophyta</taxon>
        <taxon>Magnoliopsida</taxon>
        <taxon>Amborellales</taxon>
        <taxon>Amborellaceae</taxon>
        <taxon>Amborella</taxon>
    </lineage>
</organism>
<dbReference type="Gramene" id="ERN01674">
    <property type="protein sequence ID" value="ERN01674"/>
    <property type="gene ID" value="AMTR_s00090p00139350"/>
</dbReference>
<dbReference type="Proteomes" id="UP000017836">
    <property type="component" value="Unassembled WGS sequence"/>
</dbReference>
<keyword evidence="3" id="KW-1185">Reference proteome</keyword>
<evidence type="ECO:0000256" key="1">
    <source>
        <dbReference type="SAM" id="SignalP"/>
    </source>
</evidence>
<dbReference type="AlphaFoldDB" id="W1P241"/>